<dbReference type="CTD" id="4358"/>
<comment type="subcellular location">
    <subcellularLocation>
        <location evidence="1">Membrane</location>
        <topology evidence="1">Multi-pass membrane protein</topology>
    </subcellularLocation>
</comment>
<organism evidence="9">
    <name type="scientific">Neodiprion lecontei</name>
    <name type="common">Redheaded pine sawfly</name>
    <dbReference type="NCBI Taxonomy" id="441921"/>
    <lineage>
        <taxon>Eukaryota</taxon>
        <taxon>Metazoa</taxon>
        <taxon>Ecdysozoa</taxon>
        <taxon>Arthropoda</taxon>
        <taxon>Hexapoda</taxon>
        <taxon>Insecta</taxon>
        <taxon>Pterygota</taxon>
        <taxon>Neoptera</taxon>
        <taxon>Endopterygota</taxon>
        <taxon>Hymenoptera</taxon>
        <taxon>Tenthredinoidea</taxon>
        <taxon>Diprionidae</taxon>
        <taxon>Diprioninae</taxon>
        <taxon>Neodiprion</taxon>
    </lineage>
</organism>
<gene>
    <name evidence="9" type="primary">LOC107221877</name>
</gene>
<reference evidence="9" key="1">
    <citation type="submission" date="2025-08" db="UniProtKB">
        <authorList>
            <consortium name="RefSeq"/>
        </authorList>
    </citation>
    <scope>IDENTIFICATION</scope>
    <source>
        <tissue evidence="9">Thorax and Abdomen</tissue>
    </source>
</reference>
<evidence type="ECO:0000256" key="1">
    <source>
        <dbReference type="ARBA" id="ARBA00004141"/>
    </source>
</evidence>
<keyword evidence="8" id="KW-1185">Reference proteome</keyword>
<evidence type="ECO:0000256" key="3">
    <source>
        <dbReference type="ARBA" id="ARBA00022692"/>
    </source>
</evidence>
<evidence type="ECO:0000256" key="6">
    <source>
        <dbReference type="ARBA" id="ARBA00049743"/>
    </source>
</evidence>
<dbReference type="GeneID" id="107221877"/>
<name>A0A6J0BP76_NEOLC</name>
<keyword evidence="4 7" id="KW-1133">Transmembrane helix</keyword>
<dbReference type="GO" id="GO:0005739">
    <property type="term" value="C:mitochondrion"/>
    <property type="evidence" value="ECO:0007669"/>
    <property type="project" value="TreeGrafter"/>
</dbReference>
<dbReference type="FunCoup" id="A0A6J0BP76">
    <property type="interactions" value="358"/>
</dbReference>
<dbReference type="Proteomes" id="UP000829291">
    <property type="component" value="Chromosome 4"/>
</dbReference>
<feature type="transmembrane region" description="Helical" evidence="7">
    <location>
        <begin position="154"/>
        <end position="172"/>
    </location>
</feature>
<dbReference type="GO" id="GO:0015267">
    <property type="term" value="F:channel activity"/>
    <property type="evidence" value="ECO:0007669"/>
    <property type="project" value="TreeGrafter"/>
</dbReference>
<dbReference type="GO" id="GO:0016020">
    <property type="term" value="C:membrane"/>
    <property type="evidence" value="ECO:0007669"/>
    <property type="project" value="UniProtKB-SubCell"/>
</dbReference>
<evidence type="ECO:0000256" key="7">
    <source>
        <dbReference type="RuleBase" id="RU363053"/>
    </source>
</evidence>
<evidence type="ECO:0000256" key="2">
    <source>
        <dbReference type="ARBA" id="ARBA00006824"/>
    </source>
</evidence>
<dbReference type="PANTHER" id="PTHR11266:SF17">
    <property type="entry name" value="PROTEIN MPV17"/>
    <property type="match status" value="1"/>
</dbReference>
<evidence type="ECO:0000256" key="5">
    <source>
        <dbReference type="ARBA" id="ARBA00023136"/>
    </source>
</evidence>
<proteinExistence type="inferred from homology"/>
<dbReference type="PANTHER" id="PTHR11266">
    <property type="entry name" value="PEROXISOMAL MEMBRANE PROTEIN 2, PXMP2 MPV17"/>
    <property type="match status" value="1"/>
</dbReference>
<comment type="similarity">
    <text evidence="2 7">Belongs to the peroxisomal membrane protein PXMP2/4 family.</text>
</comment>
<accession>A0A6J0BP76</accession>
<evidence type="ECO:0000256" key="4">
    <source>
        <dbReference type="ARBA" id="ARBA00022989"/>
    </source>
</evidence>
<dbReference type="AlphaFoldDB" id="A0A6J0BP76"/>
<feature type="transmembrane region" description="Helical" evidence="7">
    <location>
        <begin position="90"/>
        <end position="112"/>
    </location>
</feature>
<sequence length="185" mass="21194">MSSMFKLYQKLLRKYPLCVQSVQAGILMGTGDQIAQNFVERRKIEDLNFMRSAQFVCIGCCLAGPATKTWYGILERYIGSKNSVAAFKKVLLDQGCFAPAFVAVLLTVIATMQGNDIEGVKKKVKADYKDVLCNNYKLWPMVQLANFYFVRLEYQVLVVQTVALFWNTYISYRTNRDVERTHKNV</sequence>
<dbReference type="OrthoDB" id="430207at2759"/>
<evidence type="ECO:0000313" key="9">
    <source>
        <dbReference type="RefSeq" id="XP_015516521.1"/>
    </source>
</evidence>
<evidence type="ECO:0000313" key="8">
    <source>
        <dbReference type="Proteomes" id="UP000829291"/>
    </source>
</evidence>
<keyword evidence="5 7" id="KW-0472">Membrane</keyword>
<protein>
    <recommendedName>
        <fullName evidence="6">Mitochondrial inner membrane protein Mpv17</fullName>
    </recommendedName>
</protein>
<dbReference type="RefSeq" id="XP_015516521.1">
    <property type="nucleotide sequence ID" value="XM_015661035.2"/>
</dbReference>
<dbReference type="InParanoid" id="A0A6J0BP76"/>
<dbReference type="KEGG" id="nlo:107221877"/>
<dbReference type="InterPro" id="IPR007248">
    <property type="entry name" value="Mpv17_PMP22"/>
</dbReference>
<keyword evidence="3 7" id="KW-0812">Transmembrane</keyword>
<dbReference type="Pfam" id="PF04117">
    <property type="entry name" value="Mpv17_PMP22"/>
    <property type="match status" value="1"/>
</dbReference>
<dbReference type="GO" id="GO:1901858">
    <property type="term" value="P:regulation of mitochondrial DNA metabolic process"/>
    <property type="evidence" value="ECO:0007669"/>
    <property type="project" value="TreeGrafter"/>
</dbReference>